<keyword evidence="2" id="KW-1185">Reference proteome</keyword>
<dbReference type="PANTHER" id="PTHR48182">
    <property type="entry name" value="PROTEIN SERAC1"/>
    <property type="match status" value="1"/>
</dbReference>
<dbReference type="GeneID" id="87830904"/>
<organism evidence="1 2">
    <name type="scientific">Parathielavia appendiculata</name>
    <dbReference type="NCBI Taxonomy" id="2587402"/>
    <lineage>
        <taxon>Eukaryota</taxon>
        <taxon>Fungi</taxon>
        <taxon>Dikarya</taxon>
        <taxon>Ascomycota</taxon>
        <taxon>Pezizomycotina</taxon>
        <taxon>Sordariomycetes</taxon>
        <taxon>Sordariomycetidae</taxon>
        <taxon>Sordariales</taxon>
        <taxon>Chaetomiaceae</taxon>
        <taxon>Parathielavia</taxon>
    </lineage>
</organism>
<protein>
    <submittedName>
        <fullName evidence="1">Uncharacterized protein</fullName>
    </submittedName>
</protein>
<comment type="caution">
    <text evidence="1">The sequence shown here is derived from an EMBL/GenBank/DDBJ whole genome shotgun (WGS) entry which is preliminary data.</text>
</comment>
<dbReference type="InterPro" id="IPR052374">
    <property type="entry name" value="SERAC1"/>
</dbReference>
<dbReference type="Gene3D" id="3.40.50.1820">
    <property type="entry name" value="alpha/beta hydrolase"/>
    <property type="match status" value="1"/>
</dbReference>
<reference evidence="1" key="2">
    <citation type="submission" date="2023-05" db="EMBL/GenBank/DDBJ databases">
        <authorList>
            <consortium name="Lawrence Berkeley National Laboratory"/>
            <person name="Steindorff A."/>
            <person name="Hensen N."/>
            <person name="Bonometti L."/>
            <person name="Westerberg I."/>
            <person name="Brannstrom I.O."/>
            <person name="Guillou S."/>
            <person name="Cros-Aarteil S."/>
            <person name="Calhoun S."/>
            <person name="Haridas S."/>
            <person name="Kuo A."/>
            <person name="Mondo S."/>
            <person name="Pangilinan J."/>
            <person name="Riley R."/>
            <person name="Labutti K."/>
            <person name="Andreopoulos B."/>
            <person name="Lipzen A."/>
            <person name="Chen C."/>
            <person name="Yanf M."/>
            <person name="Daum C."/>
            <person name="Ng V."/>
            <person name="Clum A."/>
            <person name="Ohm R."/>
            <person name="Martin F."/>
            <person name="Silar P."/>
            <person name="Natvig D."/>
            <person name="Lalanne C."/>
            <person name="Gautier V."/>
            <person name="Ament-Velasquez S.L."/>
            <person name="Kruys A."/>
            <person name="Hutchinson M.I."/>
            <person name="Powell A.J."/>
            <person name="Barry K."/>
            <person name="Miller A.N."/>
            <person name="Grigoriev I.V."/>
            <person name="Debuchy R."/>
            <person name="Gladieux P."/>
            <person name="Thoren M.H."/>
            <person name="Johannesson H."/>
        </authorList>
    </citation>
    <scope>NUCLEOTIDE SEQUENCE</scope>
    <source>
        <strain evidence="1">CBS 731.68</strain>
    </source>
</reference>
<proteinExistence type="predicted"/>
<evidence type="ECO:0000313" key="2">
    <source>
        <dbReference type="Proteomes" id="UP001302602"/>
    </source>
</evidence>
<sequence length="313" mass="34421">MVRSITDEDLGLRVLYDGTGGISQSGAGGPVDIVAVHGMGAHPDDTWCTKKIDGDGSPVYVNWLEDRRFLPAVAPGARIMRYGYNSRWFGEDAVRTKMSDISQTFLFELKDCRKTDQGRPLILIGHSFGGLILLKTLVDAYTERKRWPGIYDSTVGLVFLGTPFRGTHDSLSQGEILRRAQELFTGSPVYGENLEILRAGGESLTDVVDMYLRIARQSAMPRVACFYEQGASKVGGILGRDLENATPPVILVNETSGSLDLSEKSDKYALSRTHFNIQKFGSPQEQGFRLLGSVVQTMVEESTQLVSTRAKCT</sequence>
<dbReference type="Proteomes" id="UP001302602">
    <property type="component" value="Unassembled WGS sequence"/>
</dbReference>
<reference evidence="1" key="1">
    <citation type="journal article" date="2023" name="Mol. Phylogenet. Evol.">
        <title>Genome-scale phylogeny and comparative genomics of the fungal order Sordariales.</title>
        <authorList>
            <person name="Hensen N."/>
            <person name="Bonometti L."/>
            <person name="Westerberg I."/>
            <person name="Brannstrom I.O."/>
            <person name="Guillou S."/>
            <person name="Cros-Aarteil S."/>
            <person name="Calhoun S."/>
            <person name="Haridas S."/>
            <person name="Kuo A."/>
            <person name="Mondo S."/>
            <person name="Pangilinan J."/>
            <person name="Riley R."/>
            <person name="LaButti K."/>
            <person name="Andreopoulos B."/>
            <person name="Lipzen A."/>
            <person name="Chen C."/>
            <person name="Yan M."/>
            <person name="Daum C."/>
            <person name="Ng V."/>
            <person name="Clum A."/>
            <person name="Steindorff A."/>
            <person name="Ohm R.A."/>
            <person name="Martin F."/>
            <person name="Silar P."/>
            <person name="Natvig D.O."/>
            <person name="Lalanne C."/>
            <person name="Gautier V."/>
            <person name="Ament-Velasquez S.L."/>
            <person name="Kruys A."/>
            <person name="Hutchinson M.I."/>
            <person name="Powell A.J."/>
            <person name="Barry K."/>
            <person name="Miller A.N."/>
            <person name="Grigoriev I.V."/>
            <person name="Debuchy R."/>
            <person name="Gladieux P."/>
            <person name="Hiltunen Thoren M."/>
            <person name="Johannesson H."/>
        </authorList>
    </citation>
    <scope>NUCLEOTIDE SEQUENCE</scope>
    <source>
        <strain evidence="1">CBS 731.68</strain>
    </source>
</reference>
<evidence type="ECO:0000313" key="1">
    <source>
        <dbReference type="EMBL" id="KAK4118455.1"/>
    </source>
</evidence>
<dbReference type="AlphaFoldDB" id="A0AAN6TPV2"/>
<dbReference type="EMBL" id="MU853268">
    <property type="protein sequence ID" value="KAK4118455.1"/>
    <property type="molecule type" value="Genomic_DNA"/>
</dbReference>
<name>A0AAN6TPV2_9PEZI</name>
<accession>A0AAN6TPV2</accession>
<dbReference type="PANTHER" id="PTHR48182:SF3">
    <property type="entry name" value="DUF676 DOMAIN-CONTAINING PROTEIN"/>
    <property type="match status" value="1"/>
</dbReference>
<gene>
    <name evidence="1" type="ORF">N657DRAFT_651298</name>
</gene>
<dbReference type="InterPro" id="IPR029058">
    <property type="entry name" value="AB_hydrolase_fold"/>
</dbReference>
<dbReference type="SUPFAM" id="SSF53474">
    <property type="entry name" value="alpha/beta-Hydrolases"/>
    <property type="match status" value="1"/>
</dbReference>
<dbReference type="RefSeq" id="XP_062642228.1">
    <property type="nucleotide sequence ID" value="XM_062794135.1"/>
</dbReference>